<dbReference type="SUPFAM" id="SSF51735">
    <property type="entry name" value="NAD(P)-binding Rossmann-fold domains"/>
    <property type="match status" value="1"/>
</dbReference>
<proteinExistence type="predicted"/>
<dbReference type="RefSeq" id="WP_121191952.1">
    <property type="nucleotide sequence ID" value="NZ_RBWV01000009.1"/>
</dbReference>
<dbReference type="GO" id="GO:0050661">
    <property type="term" value="F:NADP binding"/>
    <property type="evidence" value="ECO:0007669"/>
    <property type="project" value="TreeGrafter"/>
</dbReference>
<evidence type="ECO:0000256" key="1">
    <source>
        <dbReference type="ARBA" id="ARBA00004871"/>
    </source>
</evidence>
<name>A0A420XU27_9ACTN</name>
<gene>
    <name evidence="4" type="ORF">CLV35_0665</name>
</gene>
<dbReference type="InParanoid" id="A0A420XU27"/>
<dbReference type="EMBL" id="RBWV01000009">
    <property type="protein sequence ID" value="RKS80241.1"/>
    <property type="molecule type" value="Genomic_DNA"/>
</dbReference>
<dbReference type="Pfam" id="PF08501">
    <property type="entry name" value="Shikimate_dh_N"/>
    <property type="match status" value="1"/>
</dbReference>
<dbReference type="GO" id="GO:0004764">
    <property type="term" value="F:shikimate 3-dehydrogenase (NADP+) activity"/>
    <property type="evidence" value="ECO:0007669"/>
    <property type="project" value="InterPro"/>
</dbReference>
<keyword evidence="2" id="KW-0028">Amino-acid biosynthesis</keyword>
<dbReference type="InterPro" id="IPR046346">
    <property type="entry name" value="Aminoacid_DH-like_N_sf"/>
</dbReference>
<protein>
    <submittedName>
        <fullName evidence="4">Shikimate dehydrogenase</fullName>
    </submittedName>
</protein>
<evidence type="ECO:0000313" key="5">
    <source>
        <dbReference type="Proteomes" id="UP000281955"/>
    </source>
</evidence>
<keyword evidence="5" id="KW-1185">Reference proteome</keyword>
<dbReference type="Gene3D" id="3.40.50.720">
    <property type="entry name" value="NAD(P)-binding Rossmann-like Domain"/>
    <property type="match status" value="1"/>
</dbReference>
<dbReference type="GO" id="GO:0005829">
    <property type="term" value="C:cytosol"/>
    <property type="evidence" value="ECO:0007669"/>
    <property type="project" value="TreeGrafter"/>
</dbReference>
<dbReference type="PANTHER" id="PTHR21089:SF1">
    <property type="entry name" value="BIFUNCTIONAL 3-DEHYDROQUINATE DEHYDRATASE_SHIKIMATE DEHYDROGENASE, CHLOROPLASTIC"/>
    <property type="match status" value="1"/>
</dbReference>
<dbReference type="PANTHER" id="PTHR21089">
    <property type="entry name" value="SHIKIMATE DEHYDROGENASE"/>
    <property type="match status" value="1"/>
</dbReference>
<dbReference type="OrthoDB" id="3609723at2"/>
<comment type="pathway">
    <text evidence="1">Metabolic intermediate biosynthesis; chorismate biosynthesis; chorismate from D-erythrose 4-phosphate and phosphoenolpyruvate: step 4/7.</text>
</comment>
<organism evidence="4 5">
    <name type="scientific">Motilibacter peucedani</name>
    <dbReference type="NCBI Taxonomy" id="598650"/>
    <lineage>
        <taxon>Bacteria</taxon>
        <taxon>Bacillati</taxon>
        <taxon>Actinomycetota</taxon>
        <taxon>Actinomycetes</taxon>
        <taxon>Motilibacterales</taxon>
        <taxon>Motilibacteraceae</taxon>
        <taxon>Motilibacter</taxon>
    </lineage>
</organism>
<reference evidence="4 5" key="1">
    <citation type="submission" date="2018-10" db="EMBL/GenBank/DDBJ databases">
        <title>Genomic Encyclopedia of Archaeal and Bacterial Type Strains, Phase II (KMG-II): from individual species to whole genera.</title>
        <authorList>
            <person name="Goeker M."/>
        </authorList>
    </citation>
    <scope>NUCLEOTIDE SEQUENCE [LARGE SCALE GENOMIC DNA]</scope>
    <source>
        <strain evidence="4 5">RP-AC37</strain>
    </source>
</reference>
<dbReference type="Proteomes" id="UP000281955">
    <property type="component" value="Unassembled WGS sequence"/>
</dbReference>
<dbReference type="GO" id="GO:0009073">
    <property type="term" value="P:aromatic amino acid family biosynthetic process"/>
    <property type="evidence" value="ECO:0007669"/>
    <property type="project" value="UniProtKB-KW"/>
</dbReference>
<dbReference type="InterPro" id="IPR036291">
    <property type="entry name" value="NAD(P)-bd_dom_sf"/>
</dbReference>
<sequence>MTSPSGATRLFPIVGDPIEHVESPARLSRTLLERGYDGLCVPLNVASADFDAVMAGLAATRNVDGVLVTMPHKAAAFAYCSTSSQRAQKLGVVSILRRNADGSLDGDMLDGLAFVKAQIDHGAHPDKARALLLGAGAAGSAIALALLDAGVRELVVHDTDDERAAALVNLVSSRTDGRATAGPPDPTGCDLVCNATPLGMDAGDPLPVDLARLTSRMFVGDVVSGHGPTPLLRAAHAAGCLTANGGDMVEAAQHLMADFLLSARHRAA</sequence>
<feature type="domain" description="Shikimate dehydrogenase substrate binding N-terminal" evidence="3">
    <location>
        <begin position="13"/>
        <end position="93"/>
    </location>
</feature>
<keyword evidence="2" id="KW-0057">Aromatic amino acid biosynthesis</keyword>
<dbReference type="Gene3D" id="3.40.50.10860">
    <property type="entry name" value="Leucine Dehydrogenase, chain A, domain 1"/>
    <property type="match status" value="1"/>
</dbReference>
<dbReference type="GO" id="GO:0019632">
    <property type="term" value="P:shikimate metabolic process"/>
    <property type="evidence" value="ECO:0007669"/>
    <property type="project" value="TreeGrafter"/>
</dbReference>
<dbReference type="InterPro" id="IPR022893">
    <property type="entry name" value="Shikimate_DH_fam"/>
</dbReference>
<dbReference type="GO" id="GO:0009423">
    <property type="term" value="P:chorismate biosynthetic process"/>
    <property type="evidence" value="ECO:0007669"/>
    <property type="project" value="TreeGrafter"/>
</dbReference>
<dbReference type="SUPFAM" id="SSF53223">
    <property type="entry name" value="Aminoacid dehydrogenase-like, N-terminal domain"/>
    <property type="match status" value="1"/>
</dbReference>
<accession>A0A420XU27</accession>
<evidence type="ECO:0000256" key="2">
    <source>
        <dbReference type="ARBA" id="ARBA00023141"/>
    </source>
</evidence>
<dbReference type="AlphaFoldDB" id="A0A420XU27"/>
<dbReference type="InterPro" id="IPR013708">
    <property type="entry name" value="Shikimate_DH-bd_N"/>
</dbReference>
<evidence type="ECO:0000313" key="4">
    <source>
        <dbReference type="EMBL" id="RKS80241.1"/>
    </source>
</evidence>
<comment type="caution">
    <text evidence="4">The sequence shown here is derived from an EMBL/GenBank/DDBJ whole genome shotgun (WGS) entry which is preliminary data.</text>
</comment>
<evidence type="ECO:0000259" key="3">
    <source>
        <dbReference type="Pfam" id="PF08501"/>
    </source>
</evidence>